<sequence>MYCNTDWERASNGREDPFKSASNFLTMSVDELIFNDRYEKIPDGFEPGNGCTILPPSEMENLFFQGELLGVDYIMKAHNDFFRQNSRGAWLGNQTSETLGIDTKMVKSIGLLPNVSGTIYKTVHPHQFNPTAKDLTVEFTVHKLGIPTNEYDCANTCLVNTFHSLFEFMNNGSYQITQLDKQIIERAYEYTLNDWSFQRDTMEPFPLEDIVSHRDWKNSPGYPYNKAGCSNAQQAFTHLRELIDDYANRASKEWVPVIFNVFPKREIRKAHKCNVPRTIIAPSIDQQLVSQKWTMRICEQVGKNFKTSHTQIGRTRYRGDVHRTAVRFDSKGTKVEYDAKGWDRNIKPFLLKLFFRYIYDITKKSHMSAQELREFEFELLNVAESTIYSYMITPNGELFRKCGGVPSGFTCTSYANSWIHTFVFYYVVLTLEGDITQDELKDRVDFVCYGDDGIMGYTKSKCTRFNERLFSELLWKHFGINVPIAEMIIQPNFDIEDHGWKITGLTFLGDIIFKHTDGMYQPIFNFSKAIHSLLFPTRTFHPYEMFLILLTHYIEVFFHPRAYVFKRLLIDYVSKFKKLPLKKTVEDKNLTDYLGHNFTTDVIAALQNNTIEKYIYDRFYAVVTVCETKKNHHKLRIRMADKMRNYSDIKDNIVANLSNLRKEIESTLKLA</sequence>
<keyword evidence="2" id="KW-0548">Nucleotidyltransferase</keyword>
<accession>A0A2P1GMB8</accession>
<organism evidence="5">
    <name type="scientific">Western African lungfish astro-like virus</name>
    <dbReference type="NCBI Taxonomy" id="2116421"/>
    <lineage>
        <taxon>Viruses</taxon>
        <taxon>Riboviria</taxon>
    </lineage>
</organism>
<dbReference type="GO" id="GO:0006351">
    <property type="term" value="P:DNA-templated transcription"/>
    <property type="evidence" value="ECO:0007669"/>
    <property type="project" value="InterPro"/>
</dbReference>
<dbReference type="Gene3D" id="3.30.70.270">
    <property type="match status" value="1"/>
</dbReference>
<dbReference type="InterPro" id="IPR007094">
    <property type="entry name" value="RNA-dir_pol_PSvirus"/>
</dbReference>
<reference evidence="5" key="1">
    <citation type="journal article" date="2018" name="Nature">
        <title>The evolutionary history of vertebrate RNA viruses.</title>
        <authorList>
            <person name="Shi M."/>
            <person name="Lin X.D."/>
            <person name="Chen X."/>
            <person name="Tian J.H."/>
            <person name="Chen L.J."/>
            <person name="Li K."/>
            <person name="Wang W."/>
            <person name="Eden J.S."/>
            <person name="Shen J.J."/>
            <person name="Liu L."/>
            <person name="Holmes E.C."/>
            <person name="Zhang Y.Z."/>
        </authorList>
    </citation>
    <scope>NUCLEOTIDE SEQUENCE</scope>
    <source>
        <strain evidence="5">FZFYG149406</strain>
    </source>
</reference>
<protein>
    <submittedName>
        <fullName evidence="5">RNA-dependent RNA polymerase</fullName>
    </submittedName>
</protein>
<dbReference type="InterPro" id="IPR043128">
    <property type="entry name" value="Rev_trsase/Diguanyl_cyclase"/>
</dbReference>
<dbReference type="InterPro" id="IPR043502">
    <property type="entry name" value="DNA/RNA_pol_sf"/>
</dbReference>
<dbReference type="PROSITE" id="PS50507">
    <property type="entry name" value="RDRP_SSRNA_POS"/>
    <property type="match status" value="1"/>
</dbReference>
<dbReference type="EMBL" id="MG599878">
    <property type="protein sequence ID" value="AVM87136.1"/>
    <property type="molecule type" value="Genomic_RNA"/>
</dbReference>
<evidence type="ECO:0000313" key="5">
    <source>
        <dbReference type="EMBL" id="AVM87136.1"/>
    </source>
</evidence>
<name>A0A2P1GMB8_9VIRU</name>
<evidence type="ECO:0000256" key="2">
    <source>
        <dbReference type="ARBA" id="ARBA00022695"/>
    </source>
</evidence>
<dbReference type="Pfam" id="PF00680">
    <property type="entry name" value="RdRP_1"/>
    <property type="match status" value="1"/>
</dbReference>
<feature type="domain" description="RdRp catalytic" evidence="4">
    <location>
        <begin position="332"/>
        <end position="465"/>
    </location>
</feature>
<dbReference type="GO" id="GO:0039694">
    <property type="term" value="P:viral RNA genome replication"/>
    <property type="evidence" value="ECO:0007669"/>
    <property type="project" value="InterPro"/>
</dbReference>
<evidence type="ECO:0000259" key="4">
    <source>
        <dbReference type="PROSITE" id="PS50507"/>
    </source>
</evidence>
<evidence type="ECO:0000256" key="1">
    <source>
        <dbReference type="ARBA" id="ARBA00022679"/>
    </source>
</evidence>
<keyword evidence="3" id="KW-0693">Viral RNA replication</keyword>
<proteinExistence type="predicted"/>
<dbReference type="GO" id="GO:0003968">
    <property type="term" value="F:RNA-directed RNA polymerase activity"/>
    <property type="evidence" value="ECO:0007669"/>
    <property type="project" value="UniProtKB-KW"/>
</dbReference>
<dbReference type="InterPro" id="IPR001205">
    <property type="entry name" value="RNA-dir_pol_C"/>
</dbReference>
<keyword evidence="5" id="KW-0696">RNA-directed RNA polymerase</keyword>
<dbReference type="GO" id="GO:0003723">
    <property type="term" value="F:RNA binding"/>
    <property type="evidence" value="ECO:0007669"/>
    <property type="project" value="InterPro"/>
</dbReference>
<dbReference type="SUPFAM" id="SSF56672">
    <property type="entry name" value="DNA/RNA polymerases"/>
    <property type="match status" value="1"/>
</dbReference>
<evidence type="ECO:0000256" key="3">
    <source>
        <dbReference type="ARBA" id="ARBA00022953"/>
    </source>
</evidence>
<keyword evidence="1" id="KW-0808">Transferase</keyword>